<dbReference type="CDD" id="cd08023">
    <property type="entry name" value="GH16_laminarinase_like"/>
    <property type="match status" value="1"/>
</dbReference>
<dbReference type="InterPro" id="IPR000757">
    <property type="entry name" value="Beta-glucanase-like"/>
</dbReference>
<sequence>MGYTSGRIKTQGLKEFKYGKIEARMKLPSGQGIWPAFWMLGLNISQAVWPKCGEIDIMEHVNDEANIHGTIHWDDNKYANYGGPSGNLDVTQYHVYSI</sequence>
<dbReference type="STRING" id="29367.CLPUN_33910"/>
<dbReference type="RefSeq" id="WP_242954166.1">
    <property type="nucleotide sequence ID" value="NZ_LZZM01000188.1"/>
</dbReference>
<keyword evidence="3" id="KW-0378">Hydrolase</keyword>
<dbReference type="Pfam" id="PF26113">
    <property type="entry name" value="GH16_XgeA"/>
    <property type="match status" value="1"/>
</dbReference>
<keyword evidence="3" id="KW-0326">Glycosidase</keyword>
<organism evidence="3 4">
    <name type="scientific">Clostridium puniceum</name>
    <dbReference type="NCBI Taxonomy" id="29367"/>
    <lineage>
        <taxon>Bacteria</taxon>
        <taxon>Bacillati</taxon>
        <taxon>Bacillota</taxon>
        <taxon>Clostridia</taxon>
        <taxon>Eubacteriales</taxon>
        <taxon>Clostridiaceae</taxon>
        <taxon>Clostridium</taxon>
    </lineage>
</organism>
<dbReference type="PANTHER" id="PTHR10963">
    <property type="entry name" value="GLYCOSYL HYDROLASE-RELATED"/>
    <property type="match status" value="1"/>
</dbReference>
<evidence type="ECO:0000259" key="2">
    <source>
        <dbReference type="PROSITE" id="PS51762"/>
    </source>
</evidence>
<proteinExistence type="inferred from homology"/>
<dbReference type="PANTHER" id="PTHR10963:SF55">
    <property type="entry name" value="GLYCOSIDE HYDROLASE FAMILY 16 PROTEIN"/>
    <property type="match status" value="1"/>
</dbReference>
<accession>A0A1S8TCD0</accession>
<keyword evidence="4" id="KW-1185">Reference proteome</keyword>
<dbReference type="GO" id="GO:0042972">
    <property type="term" value="F:licheninase activity"/>
    <property type="evidence" value="ECO:0007669"/>
    <property type="project" value="UniProtKB-EC"/>
</dbReference>
<evidence type="ECO:0000313" key="4">
    <source>
        <dbReference type="Proteomes" id="UP000190890"/>
    </source>
</evidence>
<dbReference type="InterPro" id="IPR013320">
    <property type="entry name" value="ConA-like_dom_sf"/>
</dbReference>
<evidence type="ECO:0000313" key="3">
    <source>
        <dbReference type="EMBL" id="OOM75261.1"/>
    </source>
</evidence>
<evidence type="ECO:0000256" key="1">
    <source>
        <dbReference type="ARBA" id="ARBA00006865"/>
    </source>
</evidence>
<dbReference type="GO" id="GO:0005975">
    <property type="term" value="P:carbohydrate metabolic process"/>
    <property type="evidence" value="ECO:0007669"/>
    <property type="project" value="InterPro"/>
</dbReference>
<dbReference type="EC" id="3.2.1.73" evidence="3"/>
<dbReference type="SUPFAM" id="SSF49899">
    <property type="entry name" value="Concanavalin A-like lectins/glucanases"/>
    <property type="match status" value="1"/>
</dbReference>
<gene>
    <name evidence="3" type="primary">bglA_4</name>
    <name evidence="3" type="ORF">CLPUN_33910</name>
</gene>
<comment type="caution">
    <text evidence="3">The sequence shown here is derived from an EMBL/GenBank/DDBJ whole genome shotgun (WGS) entry which is preliminary data.</text>
</comment>
<dbReference type="PROSITE" id="PS51762">
    <property type="entry name" value="GH16_2"/>
    <property type="match status" value="1"/>
</dbReference>
<dbReference type="InterPro" id="IPR050546">
    <property type="entry name" value="Glycosyl_Hydrlase_16"/>
</dbReference>
<feature type="domain" description="GH16" evidence="2">
    <location>
        <begin position="1"/>
        <end position="98"/>
    </location>
</feature>
<name>A0A1S8TCD0_9CLOT</name>
<protein>
    <submittedName>
        <fullName evidence="3">Beta-glucanase</fullName>
        <ecNumber evidence="3">3.2.1.73</ecNumber>
    </submittedName>
</protein>
<dbReference type="EMBL" id="LZZM01000188">
    <property type="protein sequence ID" value="OOM75261.1"/>
    <property type="molecule type" value="Genomic_DNA"/>
</dbReference>
<reference evidence="3 4" key="1">
    <citation type="submission" date="2016-05" db="EMBL/GenBank/DDBJ databases">
        <title>Microbial solvent formation.</title>
        <authorList>
            <person name="Poehlein A."/>
            <person name="Montoya Solano J.D."/>
            <person name="Flitsch S."/>
            <person name="Krabben P."/>
            <person name="Duerre P."/>
            <person name="Daniel R."/>
        </authorList>
    </citation>
    <scope>NUCLEOTIDE SEQUENCE [LARGE SCALE GENOMIC DNA]</scope>
    <source>
        <strain evidence="3 4">DSM 2619</strain>
    </source>
</reference>
<dbReference type="Gene3D" id="2.60.120.200">
    <property type="match status" value="1"/>
</dbReference>
<comment type="similarity">
    <text evidence="1">Belongs to the glycosyl hydrolase 16 family.</text>
</comment>
<dbReference type="AlphaFoldDB" id="A0A1S8TCD0"/>
<dbReference type="Proteomes" id="UP000190890">
    <property type="component" value="Unassembled WGS sequence"/>
</dbReference>